<evidence type="ECO:0000256" key="2">
    <source>
        <dbReference type="SAM" id="MobiDB-lite"/>
    </source>
</evidence>
<evidence type="ECO:0000256" key="1">
    <source>
        <dbReference type="SAM" id="Coils"/>
    </source>
</evidence>
<keyword evidence="5" id="KW-1185">Reference proteome</keyword>
<evidence type="ECO:0000313" key="5">
    <source>
        <dbReference type="Proteomes" id="UP000039324"/>
    </source>
</evidence>
<dbReference type="EMBL" id="CDSF01000087">
    <property type="protein sequence ID" value="CEO98799.1"/>
    <property type="molecule type" value="Genomic_DNA"/>
</dbReference>
<accession>A0A0G4IUI9</accession>
<proteinExistence type="predicted"/>
<feature type="coiled-coil region" evidence="1">
    <location>
        <begin position="97"/>
        <end position="124"/>
    </location>
</feature>
<evidence type="ECO:0000313" key="6">
    <source>
        <dbReference type="Proteomes" id="UP000290189"/>
    </source>
</evidence>
<geneLocation type="mitochondrion" evidence="4"/>
<dbReference type="EMBL" id="OVEO01000014">
    <property type="protein sequence ID" value="SPR00576.1"/>
    <property type="molecule type" value="Genomic_DNA"/>
</dbReference>
<keyword evidence="1" id="KW-0175">Coiled coil</keyword>
<feature type="region of interest" description="Disordered" evidence="2">
    <location>
        <begin position="147"/>
        <end position="196"/>
    </location>
</feature>
<dbReference type="Proteomes" id="UP000039324">
    <property type="component" value="Unassembled WGS sequence"/>
</dbReference>
<reference evidence="3 5" key="1">
    <citation type="submission" date="2015-02" db="EMBL/GenBank/DDBJ databases">
        <authorList>
            <person name="Chooi Y.-H."/>
        </authorList>
    </citation>
    <scope>NUCLEOTIDE SEQUENCE [LARGE SCALE GENOMIC DNA]</scope>
    <source>
        <strain evidence="3">E3</strain>
    </source>
</reference>
<evidence type="ECO:0000313" key="3">
    <source>
        <dbReference type="EMBL" id="CEO98799.1"/>
    </source>
</evidence>
<reference evidence="4 6" key="2">
    <citation type="submission" date="2018-03" db="EMBL/GenBank/DDBJ databases">
        <authorList>
            <person name="Fogelqvist J."/>
        </authorList>
    </citation>
    <scope>NUCLEOTIDE SEQUENCE [LARGE SCALE GENOMIC DNA]</scope>
</reference>
<organism evidence="3 5">
    <name type="scientific">Plasmodiophora brassicae</name>
    <name type="common">Clubroot disease agent</name>
    <dbReference type="NCBI Taxonomy" id="37360"/>
    <lineage>
        <taxon>Eukaryota</taxon>
        <taxon>Sar</taxon>
        <taxon>Rhizaria</taxon>
        <taxon>Endomyxa</taxon>
        <taxon>Phytomyxea</taxon>
        <taxon>Plasmodiophorida</taxon>
        <taxon>Plasmodiophoridae</taxon>
        <taxon>Plasmodiophora</taxon>
    </lineage>
</organism>
<gene>
    <name evidence="3" type="ORF">PBRA_006913</name>
    <name evidence="4" type="ORF">PLBR_LOCUS7791</name>
</gene>
<sequence>MASPSEPEPGQQVCEQRPTRKRAFRFKVHHDVHLLKEVMVHQPWAALPHRDIKAKWKMIADGVSNYAKCPARPVATRRRFDALIAAFRNKQMDLLRAAGAEEEFDERARLLANVEQQVSDAERKPVVLIWGSATPTMGVTVAHAATGEAPGTRPDRSSTSTNDSAPAKRPRVDDGSAPGSRADVNADVDDRCNACP</sequence>
<dbReference type="PANTHER" id="PTHR37558">
    <property type="entry name" value="HTH CENPB-TYPE DOMAIN-CONTAINING PROTEIN"/>
    <property type="match status" value="1"/>
</dbReference>
<keyword evidence="4" id="KW-0496">Mitochondrion</keyword>
<dbReference type="OrthoDB" id="120918at2759"/>
<protein>
    <submittedName>
        <fullName evidence="3">Uncharacterized protein</fullName>
    </submittedName>
</protein>
<evidence type="ECO:0000313" key="4">
    <source>
        <dbReference type="EMBL" id="SPR00576.1"/>
    </source>
</evidence>
<dbReference type="Proteomes" id="UP000290189">
    <property type="component" value="Unassembled WGS sequence"/>
</dbReference>
<name>A0A0G4IUI9_PLABS</name>
<dbReference type="AlphaFoldDB" id="A0A0G4IUI9"/>
<dbReference type="PANTHER" id="PTHR37558:SF1">
    <property type="entry name" value="HTH CENPB-TYPE DOMAIN-CONTAINING PROTEIN"/>
    <property type="match status" value="1"/>
</dbReference>